<dbReference type="Proteomes" id="UP000663760">
    <property type="component" value="Chromosome 9"/>
</dbReference>
<protein>
    <submittedName>
        <fullName evidence="1">Uncharacterized protein</fullName>
    </submittedName>
</protein>
<dbReference type="EMBL" id="LR746272">
    <property type="protein sequence ID" value="CAA7401687.1"/>
    <property type="molecule type" value="Genomic_DNA"/>
</dbReference>
<accession>A0A7I8KV58</accession>
<evidence type="ECO:0000313" key="1">
    <source>
        <dbReference type="EMBL" id="CAA7401687.1"/>
    </source>
</evidence>
<keyword evidence="2" id="KW-1185">Reference proteome</keyword>
<organism evidence="1 2">
    <name type="scientific">Spirodela intermedia</name>
    <name type="common">Intermediate duckweed</name>
    <dbReference type="NCBI Taxonomy" id="51605"/>
    <lineage>
        <taxon>Eukaryota</taxon>
        <taxon>Viridiplantae</taxon>
        <taxon>Streptophyta</taxon>
        <taxon>Embryophyta</taxon>
        <taxon>Tracheophyta</taxon>
        <taxon>Spermatophyta</taxon>
        <taxon>Magnoliopsida</taxon>
        <taxon>Liliopsida</taxon>
        <taxon>Araceae</taxon>
        <taxon>Lemnoideae</taxon>
        <taxon>Spirodela</taxon>
    </lineage>
</organism>
<evidence type="ECO:0000313" key="2">
    <source>
        <dbReference type="Proteomes" id="UP000663760"/>
    </source>
</evidence>
<dbReference type="AlphaFoldDB" id="A0A7I8KV58"/>
<proteinExistence type="predicted"/>
<gene>
    <name evidence="1" type="ORF">SI8410_09012365</name>
</gene>
<reference evidence="1" key="1">
    <citation type="submission" date="2020-02" db="EMBL/GenBank/DDBJ databases">
        <authorList>
            <person name="Scholz U."/>
            <person name="Mascher M."/>
            <person name="Fiebig A."/>
        </authorList>
    </citation>
    <scope>NUCLEOTIDE SEQUENCE</scope>
</reference>
<name>A0A7I8KV58_SPIIN</name>
<sequence length="41" mass="5160">MMRPFLLLRLFKLSYLNFFLLIQKRQITIFYAFLNRIRMSC</sequence>